<gene>
    <name evidence="1" type="ORF">RHMOL_Rhmol13G0287800</name>
</gene>
<evidence type="ECO:0000313" key="1">
    <source>
        <dbReference type="EMBL" id="KAI8526166.1"/>
    </source>
</evidence>
<reference evidence="1" key="1">
    <citation type="submission" date="2022-02" db="EMBL/GenBank/DDBJ databases">
        <title>Plant Genome Project.</title>
        <authorList>
            <person name="Zhang R.-G."/>
        </authorList>
    </citation>
    <scope>NUCLEOTIDE SEQUENCE</scope>
    <source>
        <strain evidence="1">AT1</strain>
    </source>
</reference>
<name>A0ACC0LBR9_RHOML</name>
<evidence type="ECO:0000313" key="2">
    <source>
        <dbReference type="Proteomes" id="UP001062846"/>
    </source>
</evidence>
<comment type="caution">
    <text evidence="1">The sequence shown here is derived from an EMBL/GenBank/DDBJ whole genome shotgun (WGS) entry which is preliminary data.</text>
</comment>
<dbReference type="EMBL" id="CM046400">
    <property type="protein sequence ID" value="KAI8526166.1"/>
    <property type="molecule type" value="Genomic_DNA"/>
</dbReference>
<proteinExistence type="predicted"/>
<keyword evidence="2" id="KW-1185">Reference proteome</keyword>
<protein>
    <submittedName>
        <fullName evidence="1">Uncharacterized protein</fullName>
    </submittedName>
</protein>
<dbReference type="Proteomes" id="UP001062846">
    <property type="component" value="Chromosome 13"/>
</dbReference>
<accession>A0ACC0LBR9</accession>
<organism evidence="1 2">
    <name type="scientific">Rhododendron molle</name>
    <name type="common">Chinese azalea</name>
    <name type="synonym">Azalea mollis</name>
    <dbReference type="NCBI Taxonomy" id="49168"/>
    <lineage>
        <taxon>Eukaryota</taxon>
        <taxon>Viridiplantae</taxon>
        <taxon>Streptophyta</taxon>
        <taxon>Embryophyta</taxon>
        <taxon>Tracheophyta</taxon>
        <taxon>Spermatophyta</taxon>
        <taxon>Magnoliopsida</taxon>
        <taxon>eudicotyledons</taxon>
        <taxon>Gunneridae</taxon>
        <taxon>Pentapetalae</taxon>
        <taxon>asterids</taxon>
        <taxon>Ericales</taxon>
        <taxon>Ericaceae</taxon>
        <taxon>Ericoideae</taxon>
        <taxon>Rhodoreae</taxon>
        <taxon>Rhododendron</taxon>
    </lineage>
</organism>
<sequence length="95" mass="10688">MAESKALPTLTYLTLLNLLNLLLLLIYISSSSFSAFDRNPYVFDPPFAIIIINTQLDTPERAYDYRDSCGIKSFSICTRSFVLSISWIKGISVSL</sequence>